<evidence type="ECO:0000313" key="3">
    <source>
        <dbReference type="Proteomes" id="UP000548476"/>
    </source>
</evidence>
<feature type="domain" description="HTH cro/C1-type" evidence="1">
    <location>
        <begin position="12"/>
        <end position="57"/>
    </location>
</feature>
<dbReference type="Pfam" id="PF13560">
    <property type="entry name" value="HTH_31"/>
    <property type="match status" value="1"/>
</dbReference>
<accession>A0A841FPU5</accession>
<name>A0A841FPU5_9ACTN</name>
<proteinExistence type="predicted"/>
<sequence length="406" mass="43674">MSESGRGFGAELRWRRLLADISLAELARRIHYTKGHLSKVENGIRQPTPELARLADVALEADGRLVALLAPGRPDRPDEGTARTGLTVDTAEIAAGLTFPTRRPTGPAESEDITAEFTALLDRLRRVGRRSGPATVLPLLDGHLRALTGLIKAVDLPERDGLVWIAGRFAEYTGWMAQEAGDDAAALAWTRRAVALAQASDDREMAAHALVREALIALYRGDPARTVELARNASALAEGMPRVRASALARQAQGHALAGDEHAYRELMAQAGDAYAEAAEIGPSPLGSAVLSRPEKLAAGWSLYDLGRPGEGAEALRAGLATIPPGERRTHARYGIRRALQLAVAGDVQEACASSEELVADIRAVDSATIRHDLRRLIATFGRHRGRRRVRPVLAELRLVLHAQLG</sequence>
<gene>
    <name evidence="2" type="ORF">HNR73_004736</name>
</gene>
<dbReference type="Gene3D" id="1.10.260.40">
    <property type="entry name" value="lambda repressor-like DNA-binding domains"/>
    <property type="match status" value="1"/>
</dbReference>
<dbReference type="RefSeq" id="WP_184789696.1">
    <property type="nucleotide sequence ID" value="NZ_BONT01000058.1"/>
</dbReference>
<dbReference type="GO" id="GO:0003677">
    <property type="term" value="F:DNA binding"/>
    <property type="evidence" value="ECO:0007669"/>
    <property type="project" value="InterPro"/>
</dbReference>
<dbReference type="SMART" id="SM00530">
    <property type="entry name" value="HTH_XRE"/>
    <property type="match status" value="1"/>
</dbReference>
<dbReference type="SUPFAM" id="SSF47413">
    <property type="entry name" value="lambda repressor-like DNA-binding domains"/>
    <property type="match status" value="1"/>
</dbReference>
<dbReference type="EMBL" id="JACHGT010000010">
    <property type="protein sequence ID" value="MBB6036863.1"/>
    <property type="molecule type" value="Genomic_DNA"/>
</dbReference>
<comment type="caution">
    <text evidence="2">The sequence shown here is derived from an EMBL/GenBank/DDBJ whole genome shotgun (WGS) entry which is preliminary data.</text>
</comment>
<reference evidence="2 3" key="1">
    <citation type="submission" date="2020-08" db="EMBL/GenBank/DDBJ databases">
        <title>Genomic Encyclopedia of Type Strains, Phase IV (KMG-IV): sequencing the most valuable type-strain genomes for metagenomic binning, comparative biology and taxonomic classification.</title>
        <authorList>
            <person name="Goeker M."/>
        </authorList>
    </citation>
    <scope>NUCLEOTIDE SEQUENCE [LARGE SCALE GENOMIC DNA]</scope>
    <source>
        <strain evidence="2 3">YIM 65646</strain>
    </source>
</reference>
<dbReference type="Proteomes" id="UP000548476">
    <property type="component" value="Unassembled WGS sequence"/>
</dbReference>
<dbReference type="CDD" id="cd00093">
    <property type="entry name" value="HTH_XRE"/>
    <property type="match status" value="1"/>
</dbReference>
<organism evidence="2 3">
    <name type="scientific">Phytomonospora endophytica</name>
    <dbReference type="NCBI Taxonomy" id="714109"/>
    <lineage>
        <taxon>Bacteria</taxon>
        <taxon>Bacillati</taxon>
        <taxon>Actinomycetota</taxon>
        <taxon>Actinomycetes</taxon>
        <taxon>Micromonosporales</taxon>
        <taxon>Micromonosporaceae</taxon>
        <taxon>Phytomonospora</taxon>
    </lineage>
</organism>
<keyword evidence="3" id="KW-1185">Reference proteome</keyword>
<dbReference type="InterPro" id="IPR001387">
    <property type="entry name" value="Cro/C1-type_HTH"/>
</dbReference>
<evidence type="ECO:0000313" key="2">
    <source>
        <dbReference type="EMBL" id="MBB6036863.1"/>
    </source>
</evidence>
<dbReference type="AlphaFoldDB" id="A0A841FPU5"/>
<dbReference type="InterPro" id="IPR010982">
    <property type="entry name" value="Lambda_DNA-bd_dom_sf"/>
</dbReference>
<evidence type="ECO:0000259" key="1">
    <source>
        <dbReference type="PROSITE" id="PS50943"/>
    </source>
</evidence>
<protein>
    <submittedName>
        <fullName evidence="2">Transcriptional regulator with XRE-family HTH domain</fullName>
    </submittedName>
</protein>
<dbReference type="PROSITE" id="PS50943">
    <property type="entry name" value="HTH_CROC1"/>
    <property type="match status" value="1"/>
</dbReference>